<dbReference type="InterPro" id="IPR013249">
    <property type="entry name" value="RNA_pol_sigma70_r4_t2"/>
</dbReference>
<dbReference type="Proteomes" id="UP000230551">
    <property type="component" value="Unassembled WGS sequence"/>
</dbReference>
<keyword evidence="11" id="KW-1185">Reference proteome</keyword>
<dbReference type="InterPro" id="IPR000838">
    <property type="entry name" value="RNA_pol_sigma70_ECF_CS"/>
</dbReference>
<dbReference type="SUPFAM" id="SSF88946">
    <property type="entry name" value="Sigma2 domain of RNA polymerase sigma factors"/>
    <property type="match status" value="1"/>
</dbReference>
<dbReference type="Pfam" id="PF04542">
    <property type="entry name" value="Sigma70_r2"/>
    <property type="match status" value="1"/>
</dbReference>
<evidence type="ECO:0000313" key="11">
    <source>
        <dbReference type="Proteomes" id="UP000230551"/>
    </source>
</evidence>
<dbReference type="GO" id="GO:0006950">
    <property type="term" value="P:response to stress"/>
    <property type="evidence" value="ECO:0007669"/>
    <property type="project" value="UniProtKB-ARBA"/>
</dbReference>
<dbReference type="InterPro" id="IPR007627">
    <property type="entry name" value="RNA_pol_sigma70_r2"/>
</dbReference>
<dbReference type="Pfam" id="PF08281">
    <property type="entry name" value="Sigma70_r4_2"/>
    <property type="match status" value="1"/>
</dbReference>
<keyword evidence="5 6" id="KW-0804">Transcription</keyword>
<name>A0A2G5P6S5_9MYCO</name>
<dbReference type="EMBL" id="PDCN02000020">
    <property type="protein sequence ID" value="PIB74078.1"/>
    <property type="molecule type" value="Genomic_DNA"/>
</dbReference>
<evidence type="ECO:0000313" key="10">
    <source>
        <dbReference type="EMBL" id="PIB74078.1"/>
    </source>
</evidence>
<feature type="compositionally biased region" description="Low complexity" evidence="7">
    <location>
        <begin position="11"/>
        <end position="20"/>
    </location>
</feature>
<feature type="domain" description="RNA polymerase sigma-70 region 2" evidence="8">
    <location>
        <begin position="92"/>
        <end position="144"/>
    </location>
</feature>
<feature type="domain" description="RNA polymerase sigma factor 70 region 4 type 2" evidence="9">
    <location>
        <begin position="175"/>
        <end position="224"/>
    </location>
</feature>
<evidence type="ECO:0000256" key="6">
    <source>
        <dbReference type="RuleBase" id="RU000716"/>
    </source>
</evidence>
<dbReference type="InterPro" id="IPR013324">
    <property type="entry name" value="RNA_pol_sigma_r3/r4-like"/>
</dbReference>
<evidence type="ECO:0000259" key="9">
    <source>
        <dbReference type="Pfam" id="PF08281"/>
    </source>
</evidence>
<dbReference type="GO" id="GO:0003677">
    <property type="term" value="F:DNA binding"/>
    <property type="evidence" value="ECO:0007669"/>
    <property type="project" value="UniProtKB-KW"/>
</dbReference>
<evidence type="ECO:0000256" key="7">
    <source>
        <dbReference type="SAM" id="MobiDB-lite"/>
    </source>
</evidence>
<dbReference type="PANTHER" id="PTHR43133">
    <property type="entry name" value="RNA POLYMERASE ECF-TYPE SIGMA FACTO"/>
    <property type="match status" value="1"/>
</dbReference>
<proteinExistence type="inferred from homology"/>
<keyword evidence="2 6" id="KW-0805">Transcription regulation</keyword>
<comment type="caution">
    <text evidence="10">The sequence shown here is derived from an EMBL/GenBank/DDBJ whole genome shotgun (WGS) entry which is preliminary data.</text>
</comment>
<keyword evidence="3 6" id="KW-0731">Sigma factor</keyword>
<sequence>MPPTSRRTRRGTASTSSTAAAVTGTEELTYSLSRRVGREFPAGAAPVSISRVDSRGDIDQVTWLALAAGRGDPGALEQFIKATQADVWRSVAYLGDPGTADDLTQETFLRAIRSLPRFTGRSSARTWLLSIARRVVVDQIRHNQARPRAAYTVDLDRVLDRRIPGVGFEEFVETRLLLDGLDPDRRDALILTQVLGLSYAEAAQVVGCPLGTIRSRVARAREDLLAAVEDRGRETG</sequence>
<dbReference type="GO" id="GO:0016987">
    <property type="term" value="F:sigma factor activity"/>
    <property type="evidence" value="ECO:0007669"/>
    <property type="project" value="UniProtKB-KW"/>
</dbReference>
<dbReference type="InterPro" id="IPR014284">
    <property type="entry name" value="RNA_pol_sigma-70_dom"/>
</dbReference>
<evidence type="ECO:0000256" key="1">
    <source>
        <dbReference type="ARBA" id="ARBA00010641"/>
    </source>
</evidence>
<feature type="region of interest" description="Disordered" evidence="7">
    <location>
        <begin position="1"/>
        <end position="20"/>
    </location>
</feature>
<dbReference type="InterPro" id="IPR036388">
    <property type="entry name" value="WH-like_DNA-bd_sf"/>
</dbReference>
<dbReference type="GO" id="GO:0006352">
    <property type="term" value="P:DNA-templated transcription initiation"/>
    <property type="evidence" value="ECO:0007669"/>
    <property type="project" value="InterPro"/>
</dbReference>
<evidence type="ECO:0000256" key="2">
    <source>
        <dbReference type="ARBA" id="ARBA00023015"/>
    </source>
</evidence>
<dbReference type="Gene3D" id="1.10.10.10">
    <property type="entry name" value="Winged helix-like DNA-binding domain superfamily/Winged helix DNA-binding domain"/>
    <property type="match status" value="1"/>
</dbReference>
<dbReference type="Gene3D" id="1.10.1740.10">
    <property type="match status" value="1"/>
</dbReference>
<evidence type="ECO:0000256" key="4">
    <source>
        <dbReference type="ARBA" id="ARBA00023125"/>
    </source>
</evidence>
<evidence type="ECO:0000256" key="3">
    <source>
        <dbReference type="ARBA" id="ARBA00023082"/>
    </source>
</evidence>
<evidence type="ECO:0000256" key="5">
    <source>
        <dbReference type="ARBA" id="ARBA00023163"/>
    </source>
</evidence>
<feature type="compositionally biased region" description="Basic residues" evidence="7">
    <location>
        <begin position="1"/>
        <end position="10"/>
    </location>
</feature>
<dbReference type="CDD" id="cd06171">
    <property type="entry name" value="Sigma70_r4"/>
    <property type="match status" value="1"/>
</dbReference>
<dbReference type="NCBIfam" id="NF007231">
    <property type="entry name" value="PRK09649.1"/>
    <property type="match status" value="1"/>
</dbReference>
<protein>
    <recommendedName>
        <fullName evidence="6">RNA polymerase sigma factor</fullName>
    </recommendedName>
</protein>
<dbReference type="InterPro" id="IPR039425">
    <property type="entry name" value="RNA_pol_sigma-70-like"/>
</dbReference>
<dbReference type="PANTHER" id="PTHR43133:SF61">
    <property type="entry name" value="ECF RNA POLYMERASE SIGMA FACTOR SIGC"/>
    <property type="match status" value="1"/>
</dbReference>
<comment type="similarity">
    <text evidence="1 6">Belongs to the sigma-70 factor family. ECF subfamily.</text>
</comment>
<reference evidence="10 11" key="1">
    <citation type="journal article" date="2017" name="Infect. Genet. Evol.">
        <title>The new phylogeny of the genus Mycobacterium: The old and the news.</title>
        <authorList>
            <person name="Tortoli E."/>
            <person name="Fedrizzi T."/>
            <person name="Meehan C.J."/>
            <person name="Trovato A."/>
            <person name="Grottola A."/>
            <person name="Giacobazzi E."/>
            <person name="Serpini G.F."/>
            <person name="Tagliazucchi S."/>
            <person name="Fabio A."/>
            <person name="Bettua C."/>
            <person name="Bertorelli R."/>
            <person name="Frascaro F."/>
            <person name="De Sanctis V."/>
            <person name="Pecorari M."/>
            <person name="Jousson O."/>
            <person name="Segata N."/>
            <person name="Cirillo D.M."/>
        </authorList>
    </citation>
    <scope>NUCLEOTIDE SEQUENCE [LARGE SCALE GENOMIC DNA]</scope>
    <source>
        <strain evidence="10 11">CIP1034565</strain>
    </source>
</reference>
<dbReference type="OrthoDB" id="3821507at2"/>
<dbReference type="PROSITE" id="PS01063">
    <property type="entry name" value="SIGMA70_ECF"/>
    <property type="match status" value="1"/>
</dbReference>
<dbReference type="AlphaFoldDB" id="A0A2G5P6S5"/>
<evidence type="ECO:0000259" key="8">
    <source>
        <dbReference type="Pfam" id="PF04542"/>
    </source>
</evidence>
<accession>A0A2G5P6S5</accession>
<organism evidence="10 11">
    <name type="scientific">Mycolicibacterium brumae</name>
    <dbReference type="NCBI Taxonomy" id="85968"/>
    <lineage>
        <taxon>Bacteria</taxon>
        <taxon>Bacillati</taxon>
        <taxon>Actinomycetota</taxon>
        <taxon>Actinomycetes</taxon>
        <taxon>Mycobacteriales</taxon>
        <taxon>Mycobacteriaceae</taxon>
        <taxon>Mycolicibacterium</taxon>
    </lineage>
</organism>
<gene>
    <name evidence="10" type="ORF">CQY22_014180</name>
</gene>
<dbReference type="NCBIfam" id="TIGR02937">
    <property type="entry name" value="sigma70-ECF"/>
    <property type="match status" value="1"/>
</dbReference>
<dbReference type="InterPro" id="IPR013325">
    <property type="entry name" value="RNA_pol_sigma_r2"/>
</dbReference>
<keyword evidence="4 6" id="KW-0238">DNA-binding</keyword>
<dbReference type="STRING" id="85968.GCA_900073015_03478"/>
<dbReference type="SUPFAM" id="SSF88659">
    <property type="entry name" value="Sigma3 and sigma4 domains of RNA polymerase sigma factors"/>
    <property type="match status" value="1"/>
</dbReference>